<dbReference type="GO" id="GO:0051213">
    <property type="term" value="F:dioxygenase activity"/>
    <property type="evidence" value="ECO:0007669"/>
    <property type="project" value="UniProtKB-KW"/>
</dbReference>
<dbReference type="InterPro" id="IPR029068">
    <property type="entry name" value="Glyas_Bleomycin-R_OHBP_Dase"/>
</dbReference>
<evidence type="ECO:0000313" key="2">
    <source>
        <dbReference type="EMBL" id="EQD42990.1"/>
    </source>
</evidence>
<keyword evidence="2" id="KW-0456">Lyase</keyword>
<evidence type="ECO:0000259" key="1">
    <source>
        <dbReference type="PROSITE" id="PS51819"/>
    </source>
</evidence>
<keyword evidence="2" id="KW-0223">Dioxygenase</keyword>
<dbReference type="AlphaFoldDB" id="T1ALP8"/>
<organism evidence="2">
    <name type="scientific">mine drainage metagenome</name>
    <dbReference type="NCBI Taxonomy" id="410659"/>
    <lineage>
        <taxon>unclassified sequences</taxon>
        <taxon>metagenomes</taxon>
        <taxon>ecological metagenomes</taxon>
    </lineage>
</organism>
<feature type="non-terminal residue" evidence="2">
    <location>
        <position position="1"/>
    </location>
</feature>
<dbReference type="PANTHER" id="PTHR36110">
    <property type="entry name" value="RING-CLEAVING DIOXYGENASE MHQE-RELATED"/>
    <property type="match status" value="1"/>
</dbReference>
<comment type="caution">
    <text evidence="2">The sequence shown here is derived from an EMBL/GenBank/DDBJ whole genome shotgun (WGS) entry which is preliminary data.</text>
</comment>
<dbReference type="EC" id="4.4.1.5" evidence="2"/>
<sequence length="201" mass="21907">VSSYHLFYADEIGNPGTDLTFFDIPRMGGRRPGAASISNVGLRVRDTEALNRWAERLTELGVEHDAIEERAGRRTLGLRDFEGQRLVLVADDGEDGVPGGTPWEKGPVPSEWAIRGLGPVTLTVNDAAHTARTLTDVMGFREQGSYRIGTGAYAERLVFATGQGGAGAEVHISERPDLPREQLGRGSVHHVAFRVPNDEEY</sequence>
<feature type="domain" description="VOC" evidence="1">
    <location>
        <begin position="116"/>
        <end position="201"/>
    </location>
</feature>
<dbReference type="EMBL" id="AUZX01011512">
    <property type="protein sequence ID" value="EQD42990.1"/>
    <property type="molecule type" value="Genomic_DNA"/>
</dbReference>
<dbReference type="InterPro" id="IPR004360">
    <property type="entry name" value="Glyas_Fos-R_dOase_dom"/>
</dbReference>
<dbReference type="GO" id="GO:0004462">
    <property type="term" value="F:lactoylglutathione lyase activity"/>
    <property type="evidence" value="ECO:0007669"/>
    <property type="project" value="UniProtKB-EC"/>
</dbReference>
<dbReference type="PANTHER" id="PTHR36110:SF4">
    <property type="entry name" value="RING-CLEAVING DIOXYGENASE MHQA-RELATED"/>
    <property type="match status" value="1"/>
</dbReference>
<protein>
    <submittedName>
        <fullName evidence="2">Glyoxalase/bleomycin resistance protein/dioxygenase</fullName>
        <ecNumber evidence="2">4.4.1.5</ecNumber>
    </submittedName>
</protein>
<dbReference type="InterPro" id="IPR052537">
    <property type="entry name" value="Extradiol_RC_dioxygenase"/>
</dbReference>
<dbReference type="Pfam" id="PF00903">
    <property type="entry name" value="Glyoxalase"/>
    <property type="match status" value="1"/>
</dbReference>
<accession>T1ALP8</accession>
<dbReference type="PROSITE" id="PS51819">
    <property type="entry name" value="VOC"/>
    <property type="match status" value="1"/>
</dbReference>
<dbReference type="Gene3D" id="3.10.180.10">
    <property type="entry name" value="2,3-Dihydroxybiphenyl 1,2-Dioxygenase, domain 1"/>
    <property type="match status" value="1"/>
</dbReference>
<dbReference type="SUPFAM" id="SSF54593">
    <property type="entry name" value="Glyoxalase/Bleomycin resistance protein/Dihydroxybiphenyl dioxygenase"/>
    <property type="match status" value="1"/>
</dbReference>
<reference evidence="2" key="2">
    <citation type="journal article" date="2014" name="ISME J.">
        <title>Microbial stratification in low pH oxic and suboxic macroscopic growths along an acid mine drainage.</title>
        <authorList>
            <person name="Mendez-Garcia C."/>
            <person name="Mesa V."/>
            <person name="Sprenger R.R."/>
            <person name="Richter M."/>
            <person name="Diez M.S."/>
            <person name="Solano J."/>
            <person name="Bargiela R."/>
            <person name="Golyshina O.V."/>
            <person name="Manteca A."/>
            <person name="Ramos J.L."/>
            <person name="Gallego J.R."/>
            <person name="Llorente I."/>
            <person name="Martins Dos Santos V.A."/>
            <person name="Jensen O.N."/>
            <person name="Pelaez A.I."/>
            <person name="Sanchez J."/>
            <person name="Ferrer M."/>
        </authorList>
    </citation>
    <scope>NUCLEOTIDE SEQUENCE</scope>
</reference>
<proteinExistence type="predicted"/>
<dbReference type="InterPro" id="IPR037523">
    <property type="entry name" value="VOC_core"/>
</dbReference>
<feature type="non-terminal residue" evidence="2">
    <location>
        <position position="201"/>
    </location>
</feature>
<reference evidence="2" key="1">
    <citation type="submission" date="2013-08" db="EMBL/GenBank/DDBJ databases">
        <authorList>
            <person name="Mendez C."/>
            <person name="Richter M."/>
            <person name="Ferrer M."/>
            <person name="Sanchez J."/>
        </authorList>
    </citation>
    <scope>NUCLEOTIDE SEQUENCE</scope>
</reference>
<gene>
    <name evidence="2" type="ORF">B1A_15689</name>
</gene>
<name>T1ALP8_9ZZZZ</name>
<keyword evidence="2" id="KW-0560">Oxidoreductase</keyword>